<keyword evidence="2" id="KW-1185">Reference proteome</keyword>
<organism evidence="1 2">
    <name type="scientific">Nyssa sinensis</name>
    <dbReference type="NCBI Taxonomy" id="561372"/>
    <lineage>
        <taxon>Eukaryota</taxon>
        <taxon>Viridiplantae</taxon>
        <taxon>Streptophyta</taxon>
        <taxon>Embryophyta</taxon>
        <taxon>Tracheophyta</taxon>
        <taxon>Spermatophyta</taxon>
        <taxon>Magnoliopsida</taxon>
        <taxon>eudicotyledons</taxon>
        <taxon>Gunneridae</taxon>
        <taxon>Pentapetalae</taxon>
        <taxon>asterids</taxon>
        <taxon>Cornales</taxon>
        <taxon>Nyssaceae</taxon>
        <taxon>Nyssa</taxon>
    </lineage>
</organism>
<sequence length="79" mass="8751">MDPNSEKSTVSNLAFGNIMATAARDYQKELLAQQKAQTSASINQEVDLDELIDIGLRLSRLESRVLSREPICGLLLRFG</sequence>
<protein>
    <submittedName>
        <fullName evidence="1">Uncharacterized protein</fullName>
    </submittedName>
</protein>
<dbReference type="EMBL" id="CM018043">
    <property type="protein sequence ID" value="KAA8531916.1"/>
    <property type="molecule type" value="Genomic_DNA"/>
</dbReference>
<evidence type="ECO:0000313" key="1">
    <source>
        <dbReference type="EMBL" id="KAA8531916.1"/>
    </source>
</evidence>
<reference evidence="1 2" key="1">
    <citation type="submission" date="2019-09" db="EMBL/GenBank/DDBJ databases">
        <title>A chromosome-level genome assembly of the Chinese tupelo Nyssa sinensis.</title>
        <authorList>
            <person name="Yang X."/>
            <person name="Kang M."/>
            <person name="Yang Y."/>
            <person name="Xiong H."/>
            <person name="Wang M."/>
            <person name="Zhang Z."/>
            <person name="Wang Z."/>
            <person name="Wu H."/>
            <person name="Ma T."/>
            <person name="Liu J."/>
            <person name="Xi Z."/>
        </authorList>
    </citation>
    <scope>NUCLEOTIDE SEQUENCE [LARGE SCALE GENOMIC DNA]</scope>
    <source>
        <strain evidence="1">J267</strain>
        <tissue evidence="1">Leaf</tissue>
    </source>
</reference>
<evidence type="ECO:0000313" key="2">
    <source>
        <dbReference type="Proteomes" id="UP000325577"/>
    </source>
</evidence>
<name>A0A5J5AQ54_9ASTE</name>
<proteinExistence type="predicted"/>
<dbReference type="OrthoDB" id="1747310at2759"/>
<gene>
    <name evidence="1" type="ORF">F0562_006367</name>
</gene>
<accession>A0A5J5AQ54</accession>
<dbReference type="Proteomes" id="UP000325577">
    <property type="component" value="Linkage Group LG2"/>
</dbReference>
<dbReference type="AlphaFoldDB" id="A0A5J5AQ54"/>